<reference evidence="1" key="1">
    <citation type="journal article" date="2020" name="Nature">
        <title>Giant virus diversity and host interactions through global metagenomics.</title>
        <authorList>
            <person name="Schulz F."/>
            <person name="Roux S."/>
            <person name="Paez-Espino D."/>
            <person name="Jungbluth S."/>
            <person name="Walsh D.A."/>
            <person name="Denef V.J."/>
            <person name="McMahon K.D."/>
            <person name="Konstantinidis K.T."/>
            <person name="Eloe-Fadrosh E.A."/>
            <person name="Kyrpides N.C."/>
            <person name="Woyke T."/>
        </authorList>
    </citation>
    <scope>NUCLEOTIDE SEQUENCE</scope>
    <source>
        <strain evidence="1">GVMAG-M-3300009182-67</strain>
    </source>
</reference>
<evidence type="ECO:0000313" key="1">
    <source>
        <dbReference type="EMBL" id="QHS84953.1"/>
    </source>
</evidence>
<accession>A0A6C0B0F9</accession>
<organism evidence="1">
    <name type="scientific">viral metagenome</name>
    <dbReference type="NCBI Taxonomy" id="1070528"/>
    <lineage>
        <taxon>unclassified sequences</taxon>
        <taxon>metagenomes</taxon>
        <taxon>organismal metagenomes</taxon>
    </lineage>
</organism>
<dbReference type="AlphaFoldDB" id="A0A6C0B0F9"/>
<sequence length="98" mass="11711">MSYTADQIEEIYSKLTKLKETSSIESINQMEEFADFKKKNRTFYEMIFSQEGMDPVIFKEMMAMKRRLENGEDQYSVDVRFGKYMAAKYIDPVKDKFK</sequence>
<protein>
    <submittedName>
        <fullName evidence="1">Uncharacterized protein</fullName>
    </submittedName>
</protein>
<proteinExistence type="predicted"/>
<dbReference type="EMBL" id="MN739039">
    <property type="protein sequence ID" value="QHS84953.1"/>
    <property type="molecule type" value="Genomic_DNA"/>
</dbReference>
<name>A0A6C0B0F9_9ZZZZ</name>